<feature type="compositionally biased region" description="Basic and acidic residues" evidence="1">
    <location>
        <begin position="170"/>
        <end position="187"/>
    </location>
</feature>
<protein>
    <submittedName>
        <fullName evidence="2">Uncharacterized protein</fullName>
    </submittedName>
</protein>
<feature type="compositionally biased region" description="Low complexity" evidence="1">
    <location>
        <begin position="91"/>
        <end position="101"/>
    </location>
</feature>
<keyword evidence="3" id="KW-1185">Reference proteome</keyword>
<feature type="compositionally biased region" description="Polar residues" evidence="1">
    <location>
        <begin position="40"/>
        <end position="50"/>
    </location>
</feature>
<sequence length="246" mass="26740">MTITDPSLPRSDNNDYPPDNEHDSDNIVVKLPAHKAAFAMQSSLQENSGVPTKKRKPTAPRTYSKHILQRRSGAPGLSRSLEGSPASKTLAQEAAAAGKLASQPALLCGEKPTTPPSTVSTTTAGEQAHRALRGTRSTPVVTARTDRIAHSAKPKTTEKRKPNSFAPWTKEADKQNAHADIAAREDMADMEDEEIQVKSDTAEDYHSSAEQNEHLDNGDEDDEDTIKVERPSKAARKGKLPRIPHD</sequence>
<feature type="compositionally biased region" description="Basic and acidic residues" evidence="1">
    <location>
        <begin position="195"/>
        <end position="217"/>
    </location>
</feature>
<feature type="compositionally biased region" description="Basic residues" evidence="1">
    <location>
        <begin position="52"/>
        <end position="69"/>
    </location>
</feature>
<dbReference type="EMBL" id="CAVMBE010000169">
    <property type="protein sequence ID" value="CAK4035014.1"/>
    <property type="molecule type" value="Genomic_DNA"/>
</dbReference>
<reference evidence="2" key="1">
    <citation type="submission" date="2023-11" db="EMBL/GenBank/DDBJ databases">
        <authorList>
            <person name="Alioto T."/>
            <person name="Alioto T."/>
            <person name="Gomez Garrido J."/>
        </authorList>
    </citation>
    <scope>NUCLEOTIDE SEQUENCE</scope>
</reference>
<feature type="non-terminal residue" evidence="2">
    <location>
        <position position="246"/>
    </location>
</feature>
<feature type="compositionally biased region" description="Basic residues" evidence="1">
    <location>
        <begin position="233"/>
        <end position="246"/>
    </location>
</feature>
<evidence type="ECO:0000313" key="2">
    <source>
        <dbReference type="EMBL" id="CAK4035014.1"/>
    </source>
</evidence>
<dbReference type="AlphaFoldDB" id="A0AAI8Z9N4"/>
<feature type="compositionally biased region" description="Basic and acidic residues" evidence="1">
    <location>
        <begin position="144"/>
        <end position="161"/>
    </location>
</feature>
<evidence type="ECO:0000256" key="1">
    <source>
        <dbReference type="SAM" id="MobiDB-lite"/>
    </source>
</evidence>
<evidence type="ECO:0000313" key="3">
    <source>
        <dbReference type="Proteomes" id="UP001296104"/>
    </source>
</evidence>
<dbReference type="Proteomes" id="UP001296104">
    <property type="component" value="Unassembled WGS sequence"/>
</dbReference>
<gene>
    <name evidence="2" type="ORF">LECACI_7A010172</name>
</gene>
<comment type="caution">
    <text evidence="2">The sequence shown here is derived from an EMBL/GenBank/DDBJ whole genome shotgun (WGS) entry which is preliminary data.</text>
</comment>
<accession>A0AAI8Z9N4</accession>
<feature type="region of interest" description="Disordered" evidence="1">
    <location>
        <begin position="39"/>
        <end position="246"/>
    </location>
</feature>
<organism evidence="2 3">
    <name type="scientific">Lecanosticta acicola</name>
    <dbReference type="NCBI Taxonomy" id="111012"/>
    <lineage>
        <taxon>Eukaryota</taxon>
        <taxon>Fungi</taxon>
        <taxon>Dikarya</taxon>
        <taxon>Ascomycota</taxon>
        <taxon>Pezizomycotina</taxon>
        <taxon>Dothideomycetes</taxon>
        <taxon>Dothideomycetidae</taxon>
        <taxon>Mycosphaerellales</taxon>
        <taxon>Mycosphaerellaceae</taxon>
        <taxon>Lecanosticta</taxon>
    </lineage>
</organism>
<proteinExistence type="predicted"/>
<name>A0AAI8Z9N4_9PEZI</name>
<feature type="region of interest" description="Disordered" evidence="1">
    <location>
        <begin position="1"/>
        <end position="25"/>
    </location>
</feature>